<evidence type="ECO:0000313" key="6">
    <source>
        <dbReference type="EMBL" id="SDO00827.1"/>
    </source>
</evidence>
<dbReference type="PANTHER" id="PTHR43359">
    <property type="entry name" value="FORMATE HYDROGENLYASE SUBUNIT 4"/>
    <property type="match status" value="1"/>
</dbReference>
<feature type="transmembrane region" description="Helical" evidence="5">
    <location>
        <begin position="219"/>
        <end position="246"/>
    </location>
</feature>
<evidence type="ECO:0000256" key="5">
    <source>
        <dbReference type="SAM" id="Phobius"/>
    </source>
</evidence>
<evidence type="ECO:0000256" key="1">
    <source>
        <dbReference type="ARBA" id="ARBA00004141"/>
    </source>
</evidence>
<keyword evidence="4 5" id="KW-0472">Membrane</keyword>
<dbReference type="InterPro" id="IPR001694">
    <property type="entry name" value="NADH_UbQ_OxRdtase_su1/FPO"/>
</dbReference>
<feature type="transmembrane region" description="Helical" evidence="5">
    <location>
        <begin position="131"/>
        <end position="153"/>
    </location>
</feature>
<dbReference type="AlphaFoldDB" id="A0A1H0G1Q4"/>
<protein>
    <submittedName>
        <fullName evidence="6">Ech hydrogenase subunit B</fullName>
    </submittedName>
</protein>
<feature type="transmembrane region" description="Helical" evidence="5">
    <location>
        <begin position="6"/>
        <end position="27"/>
    </location>
</feature>
<dbReference type="Pfam" id="PF00146">
    <property type="entry name" value="NADHdh"/>
    <property type="match status" value="1"/>
</dbReference>
<reference evidence="6 7" key="1">
    <citation type="submission" date="2016-10" db="EMBL/GenBank/DDBJ databases">
        <authorList>
            <person name="de Groot N.N."/>
        </authorList>
    </citation>
    <scope>NUCLEOTIDE SEQUENCE [LARGE SCALE GENOMIC DNA]</scope>
    <source>
        <strain evidence="6 7">DSM 15269</strain>
    </source>
</reference>
<name>A0A1H0G1Q4_9BACT</name>
<dbReference type="Proteomes" id="UP000199602">
    <property type="component" value="Unassembled WGS sequence"/>
</dbReference>
<feature type="transmembrane region" description="Helical" evidence="5">
    <location>
        <begin position="266"/>
        <end position="284"/>
    </location>
</feature>
<feature type="transmembrane region" description="Helical" evidence="5">
    <location>
        <begin position="159"/>
        <end position="176"/>
    </location>
</feature>
<comment type="subcellular location">
    <subcellularLocation>
        <location evidence="1">Membrane</location>
        <topology evidence="1">Multi-pass membrane protein</topology>
    </subcellularLocation>
</comment>
<organism evidence="6 7">
    <name type="scientific">Desulfonauticus submarinus</name>
    <dbReference type="NCBI Taxonomy" id="206665"/>
    <lineage>
        <taxon>Bacteria</taxon>
        <taxon>Pseudomonadati</taxon>
        <taxon>Thermodesulfobacteriota</taxon>
        <taxon>Desulfovibrionia</taxon>
        <taxon>Desulfovibrionales</taxon>
        <taxon>Desulfonauticaceae</taxon>
        <taxon>Desulfonauticus</taxon>
    </lineage>
</organism>
<evidence type="ECO:0000256" key="4">
    <source>
        <dbReference type="ARBA" id="ARBA00023136"/>
    </source>
</evidence>
<sequence length="289" mass="32323">MFTIQNIIIAILAIIIAPLLGGIIAGIDRKLTAKLQGRYGPPILQPFYDLLKLFAKQKMAVNSVQVFCAWMYLISAISALFLFALKSDLLMIFFVLTIGSVFLTIGASATPSPYSQIGAQRELIQMLTYEPLLIVVFVSIYFVTGSFKIDAILNYPKPIFLSLPLIYLVLGFALTIKLRKSPFDISTSHHGHQEIVKGILTEYSGPHLALIELGHWYEIILVLGICALFWSTNIFGLIILLAITYFAEVFVDNLVSRATWRWMLGYVWGVGISLALFNIAFLYANKFVN</sequence>
<proteinExistence type="predicted"/>
<gene>
    <name evidence="6" type="ORF">SAMN04488516_1168</name>
</gene>
<evidence type="ECO:0000256" key="3">
    <source>
        <dbReference type="ARBA" id="ARBA00022989"/>
    </source>
</evidence>
<evidence type="ECO:0000313" key="7">
    <source>
        <dbReference type="Proteomes" id="UP000199602"/>
    </source>
</evidence>
<dbReference type="GO" id="GO:0005886">
    <property type="term" value="C:plasma membrane"/>
    <property type="evidence" value="ECO:0007669"/>
    <property type="project" value="TreeGrafter"/>
</dbReference>
<dbReference type="PANTHER" id="PTHR43359:SF1">
    <property type="entry name" value="FORMATE HYDROGENLYASE SUBUNIT 4-RELATED"/>
    <property type="match status" value="1"/>
</dbReference>
<accession>A0A1H0G1Q4</accession>
<keyword evidence="2 5" id="KW-0812">Transmembrane</keyword>
<keyword evidence="3 5" id="KW-1133">Transmembrane helix</keyword>
<feature type="transmembrane region" description="Helical" evidence="5">
    <location>
        <begin position="60"/>
        <end position="83"/>
    </location>
</feature>
<evidence type="ECO:0000256" key="2">
    <source>
        <dbReference type="ARBA" id="ARBA00022692"/>
    </source>
</evidence>
<keyword evidence="7" id="KW-1185">Reference proteome</keyword>
<dbReference type="InterPro" id="IPR052561">
    <property type="entry name" value="ComplexI_Subunit1"/>
</dbReference>
<dbReference type="EMBL" id="FNIN01000016">
    <property type="protein sequence ID" value="SDO00827.1"/>
    <property type="molecule type" value="Genomic_DNA"/>
</dbReference>
<feature type="transmembrane region" description="Helical" evidence="5">
    <location>
        <begin position="89"/>
        <end position="110"/>
    </location>
</feature>
<dbReference type="STRING" id="206665.SAMN04488516_1168"/>